<dbReference type="InterPro" id="IPR046960">
    <property type="entry name" value="PPR_At4g14850-like_plant"/>
</dbReference>
<dbReference type="Pfam" id="PF20431">
    <property type="entry name" value="E_motif"/>
    <property type="match status" value="1"/>
</dbReference>
<name>A0A6A3AFN7_HIBSY</name>
<feature type="repeat" description="PPR" evidence="2">
    <location>
        <begin position="5"/>
        <end position="39"/>
    </location>
</feature>
<dbReference type="Proteomes" id="UP000436088">
    <property type="component" value="Unassembled WGS sequence"/>
</dbReference>
<dbReference type="GO" id="GO:0009451">
    <property type="term" value="P:RNA modification"/>
    <property type="evidence" value="ECO:0007669"/>
    <property type="project" value="InterPro"/>
</dbReference>
<comment type="caution">
    <text evidence="3">The sequence shown here is derived from an EMBL/GenBank/DDBJ whole genome shotgun (WGS) entry which is preliminary data.</text>
</comment>
<dbReference type="InterPro" id="IPR002885">
    <property type="entry name" value="PPR_rpt"/>
</dbReference>
<dbReference type="EMBL" id="VEPZ02001001">
    <property type="protein sequence ID" value="KAE8703380.1"/>
    <property type="molecule type" value="Genomic_DNA"/>
</dbReference>
<reference evidence="3" key="1">
    <citation type="submission" date="2019-09" db="EMBL/GenBank/DDBJ databases">
        <title>Draft genome information of white flower Hibiscus syriacus.</title>
        <authorList>
            <person name="Kim Y.-M."/>
        </authorList>
    </citation>
    <scope>NUCLEOTIDE SEQUENCE [LARGE SCALE GENOMIC DNA]</scope>
    <source>
        <strain evidence="3">YM2019G1</strain>
    </source>
</reference>
<dbReference type="FunFam" id="1.25.40.10:FF:000637">
    <property type="entry name" value="Pentatricopeptide repeat-containing protein"/>
    <property type="match status" value="1"/>
</dbReference>
<organism evidence="3 4">
    <name type="scientific">Hibiscus syriacus</name>
    <name type="common">Rose of Sharon</name>
    <dbReference type="NCBI Taxonomy" id="106335"/>
    <lineage>
        <taxon>Eukaryota</taxon>
        <taxon>Viridiplantae</taxon>
        <taxon>Streptophyta</taxon>
        <taxon>Embryophyta</taxon>
        <taxon>Tracheophyta</taxon>
        <taxon>Spermatophyta</taxon>
        <taxon>Magnoliopsida</taxon>
        <taxon>eudicotyledons</taxon>
        <taxon>Gunneridae</taxon>
        <taxon>Pentapetalae</taxon>
        <taxon>rosids</taxon>
        <taxon>malvids</taxon>
        <taxon>Malvales</taxon>
        <taxon>Malvaceae</taxon>
        <taxon>Malvoideae</taxon>
        <taxon>Hibiscus</taxon>
    </lineage>
</organism>
<dbReference type="InterPro" id="IPR011990">
    <property type="entry name" value="TPR-like_helical_dom_sf"/>
</dbReference>
<dbReference type="Pfam" id="PF01535">
    <property type="entry name" value="PPR"/>
    <property type="match status" value="1"/>
</dbReference>
<dbReference type="Gene3D" id="1.25.40.10">
    <property type="entry name" value="Tetratricopeptide repeat domain"/>
    <property type="match status" value="1"/>
</dbReference>
<evidence type="ECO:0000256" key="2">
    <source>
        <dbReference type="PROSITE-ProRule" id="PRU00708"/>
    </source>
</evidence>
<dbReference type="PANTHER" id="PTHR47926:SF375">
    <property type="entry name" value="PENTATRICOPEPTIDE REPEAT-CONTAINING PROTEIN"/>
    <property type="match status" value="1"/>
</dbReference>
<dbReference type="InterPro" id="IPR046848">
    <property type="entry name" value="E_motif"/>
</dbReference>
<evidence type="ECO:0000256" key="1">
    <source>
        <dbReference type="ARBA" id="ARBA00022737"/>
    </source>
</evidence>
<dbReference type="PANTHER" id="PTHR47926">
    <property type="entry name" value="PENTATRICOPEPTIDE REPEAT-CONTAINING PROTEIN"/>
    <property type="match status" value="1"/>
</dbReference>
<dbReference type="Pfam" id="PF13041">
    <property type="entry name" value="PPR_2"/>
    <property type="match status" value="1"/>
</dbReference>
<protein>
    <submittedName>
        <fullName evidence="3">Pentatricopeptide repeat-containing protein</fullName>
    </submittedName>
</protein>
<sequence>MQKRDEVTYTSLIAGYGMQGEGHTAVKLFEEMVNLQIKPDHITMVAVLSACSHCGLVVEGQRWFKKMQSLYGLVPRLEHFSCMVDLYGRAGLLNKAKETITRMPYKPTAAMWATILGACRIHGNTVIGEWAAEKLLELRPENSGYYVLIANMYAAAGCWNELAKVRTLMRDSGVTKSPGCTWVDVGSVFTPFVVGDTSNPYASDIYQALDGLTELMKDDGYVASNTMVLDGETLEETG</sequence>
<accession>A0A6A3AFN7</accession>
<evidence type="ECO:0000313" key="4">
    <source>
        <dbReference type="Proteomes" id="UP000436088"/>
    </source>
</evidence>
<keyword evidence="4" id="KW-1185">Reference proteome</keyword>
<dbReference type="AlphaFoldDB" id="A0A6A3AFN7"/>
<dbReference type="GO" id="GO:0003723">
    <property type="term" value="F:RNA binding"/>
    <property type="evidence" value="ECO:0007669"/>
    <property type="project" value="InterPro"/>
</dbReference>
<dbReference type="NCBIfam" id="TIGR00756">
    <property type="entry name" value="PPR"/>
    <property type="match status" value="1"/>
</dbReference>
<evidence type="ECO:0000313" key="3">
    <source>
        <dbReference type="EMBL" id="KAE8703380.1"/>
    </source>
</evidence>
<gene>
    <name evidence="3" type="ORF">F3Y22_tig00110472pilonHSYRG00466</name>
</gene>
<keyword evidence="1" id="KW-0677">Repeat</keyword>
<dbReference type="PROSITE" id="PS51375">
    <property type="entry name" value="PPR"/>
    <property type="match status" value="1"/>
</dbReference>
<proteinExistence type="predicted"/>